<dbReference type="PANTHER" id="PTHR39181">
    <property type="entry name" value="TYROSINE-PROTEIN PHOSPHATASE YWQE"/>
    <property type="match status" value="1"/>
</dbReference>
<comment type="catalytic activity">
    <reaction evidence="4">
        <text>O-phospho-L-tyrosyl-[protein] + H2O = L-tyrosyl-[protein] + phosphate</text>
        <dbReference type="Rhea" id="RHEA:10684"/>
        <dbReference type="Rhea" id="RHEA-COMP:10136"/>
        <dbReference type="Rhea" id="RHEA-COMP:20101"/>
        <dbReference type="ChEBI" id="CHEBI:15377"/>
        <dbReference type="ChEBI" id="CHEBI:43474"/>
        <dbReference type="ChEBI" id="CHEBI:46858"/>
        <dbReference type="ChEBI" id="CHEBI:61978"/>
        <dbReference type="EC" id="3.1.3.48"/>
    </reaction>
</comment>
<dbReference type="Pfam" id="PF19567">
    <property type="entry name" value="CpsB_CapC"/>
    <property type="match status" value="1"/>
</dbReference>
<dbReference type="EMBL" id="JAEUGD010000002">
    <property type="protein sequence ID" value="MBL6444833.1"/>
    <property type="molecule type" value="Genomic_DNA"/>
</dbReference>
<comment type="caution">
    <text evidence="5">The sequence shown here is derived from an EMBL/GenBank/DDBJ whole genome shotgun (WGS) entry which is preliminary data.</text>
</comment>
<dbReference type="Proteomes" id="UP000614216">
    <property type="component" value="Unassembled WGS sequence"/>
</dbReference>
<dbReference type="PIRSF" id="PIRSF016557">
    <property type="entry name" value="Caps_synth_CpsB"/>
    <property type="match status" value="1"/>
</dbReference>
<proteinExistence type="inferred from homology"/>
<evidence type="ECO:0000313" key="5">
    <source>
        <dbReference type="EMBL" id="MBL6444833.1"/>
    </source>
</evidence>
<dbReference type="PANTHER" id="PTHR39181:SF1">
    <property type="entry name" value="TYROSINE-PROTEIN PHOSPHATASE YWQE"/>
    <property type="match status" value="1"/>
</dbReference>
<sequence>MFNFFKKKSTKPVDRLRTDVHSHLLPNLDDGVESYEEALKIVKGFSELGYQKLITTPHIMSDFYNNSEDDIKLKIIELNSLINQQGLNIEVVPGAEYYLDEKLLENIRDNNKEFLTFGDNYLLFETSFMNEPFYLKEFVFEAKSRGINPIMAHPERYTYIHGNFDIATDLMDRGVLFQININSFVGYYSKEVKKTAEKLVDAGYVHLLGSDCHNMKHFNVLQKSRTEKYYYKALQLPLINYTL</sequence>
<evidence type="ECO:0000256" key="4">
    <source>
        <dbReference type="ARBA" id="ARBA00051722"/>
    </source>
</evidence>
<dbReference type="InterPro" id="IPR016195">
    <property type="entry name" value="Pol/histidinol_Pase-like"/>
</dbReference>
<dbReference type="GO" id="GO:0030145">
    <property type="term" value="F:manganese ion binding"/>
    <property type="evidence" value="ECO:0007669"/>
    <property type="project" value="InterPro"/>
</dbReference>
<name>A0A937FUU3_9BACT</name>
<dbReference type="Gene3D" id="3.20.20.140">
    <property type="entry name" value="Metal-dependent hydrolases"/>
    <property type="match status" value="1"/>
</dbReference>
<evidence type="ECO:0000256" key="3">
    <source>
        <dbReference type="ARBA" id="ARBA00022801"/>
    </source>
</evidence>
<evidence type="ECO:0000256" key="1">
    <source>
        <dbReference type="ARBA" id="ARBA00005750"/>
    </source>
</evidence>
<keyword evidence="3" id="KW-0378">Hydrolase</keyword>
<evidence type="ECO:0000313" key="6">
    <source>
        <dbReference type="Proteomes" id="UP000614216"/>
    </source>
</evidence>
<dbReference type="InterPro" id="IPR016667">
    <property type="entry name" value="Caps_polysacc_synth_CpsB/CapC"/>
</dbReference>
<keyword evidence="6" id="KW-1185">Reference proteome</keyword>
<dbReference type="AlphaFoldDB" id="A0A937FUU3"/>
<evidence type="ECO:0000256" key="2">
    <source>
        <dbReference type="ARBA" id="ARBA00013064"/>
    </source>
</evidence>
<dbReference type="EC" id="3.1.3.48" evidence="2"/>
<gene>
    <name evidence="5" type="ORF">JMN32_00840</name>
</gene>
<dbReference type="SUPFAM" id="SSF89550">
    <property type="entry name" value="PHP domain-like"/>
    <property type="match status" value="1"/>
</dbReference>
<organism evidence="5 6">
    <name type="scientific">Fulvivirga marina</name>
    <dbReference type="NCBI Taxonomy" id="2494733"/>
    <lineage>
        <taxon>Bacteria</taxon>
        <taxon>Pseudomonadati</taxon>
        <taxon>Bacteroidota</taxon>
        <taxon>Cytophagia</taxon>
        <taxon>Cytophagales</taxon>
        <taxon>Fulvivirgaceae</taxon>
        <taxon>Fulvivirga</taxon>
    </lineage>
</organism>
<reference evidence="5" key="1">
    <citation type="submission" date="2021-01" db="EMBL/GenBank/DDBJ databases">
        <title>Fulvivirga kasyanovii gen. nov., sp nov., a novel member of the phylum Bacteroidetes isolated from seawater in a mussel farm.</title>
        <authorList>
            <person name="Zhao L.-H."/>
            <person name="Wang Z.-J."/>
        </authorList>
    </citation>
    <scope>NUCLEOTIDE SEQUENCE</scope>
    <source>
        <strain evidence="5">29W222</strain>
    </source>
</reference>
<protein>
    <recommendedName>
        <fullName evidence="2">protein-tyrosine-phosphatase</fullName>
        <ecNumber evidence="2">3.1.3.48</ecNumber>
    </recommendedName>
</protein>
<comment type="similarity">
    <text evidence="1">Belongs to the metallo-dependent hydrolases superfamily. CpsB/CapC family.</text>
</comment>
<dbReference type="RefSeq" id="WP_202854378.1">
    <property type="nucleotide sequence ID" value="NZ_JAEUGD010000002.1"/>
</dbReference>
<dbReference type="GO" id="GO:0004725">
    <property type="term" value="F:protein tyrosine phosphatase activity"/>
    <property type="evidence" value="ECO:0007669"/>
    <property type="project" value="UniProtKB-EC"/>
</dbReference>
<accession>A0A937FUU3</accession>